<sequence length="165" mass="19176">MNNQIYVNWGGNQVSLRWHPYKNINQSEIVTSVHSYCFSQGKVLLVQVKERGFNIPGGHVEFNETPDEALCREAYEEGYVSGEIKYIGAIEVNHKDNPNFEQNGPYPLIGYQLFYRMDVEKCFPFLRVNETTSRIWVEPEEVPYVMNDHEISLLILKEALKIDNT</sequence>
<organism evidence="2 3">
    <name type="scientific">Psychrobacillus glaciei</name>
    <dbReference type="NCBI Taxonomy" id="2283160"/>
    <lineage>
        <taxon>Bacteria</taxon>
        <taxon>Bacillati</taxon>
        <taxon>Bacillota</taxon>
        <taxon>Bacilli</taxon>
        <taxon>Bacillales</taxon>
        <taxon>Bacillaceae</taxon>
        <taxon>Psychrobacillus</taxon>
    </lineage>
</organism>
<dbReference type="InterPro" id="IPR015797">
    <property type="entry name" value="NUDIX_hydrolase-like_dom_sf"/>
</dbReference>
<dbReference type="AlphaFoldDB" id="A0A5J6SMF6"/>
<dbReference type="Pfam" id="PF00293">
    <property type="entry name" value="NUDIX"/>
    <property type="match status" value="1"/>
</dbReference>
<keyword evidence="3" id="KW-1185">Reference proteome</keyword>
<evidence type="ECO:0000313" key="2">
    <source>
        <dbReference type="EMBL" id="QFF99121.1"/>
    </source>
</evidence>
<proteinExistence type="predicted"/>
<dbReference type="Proteomes" id="UP000325517">
    <property type="component" value="Chromosome"/>
</dbReference>
<evidence type="ECO:0000259" key="1">
    <source>
        <dbReference type="PROSITE" id="PS51462"/>
    </source>
</evidence>
<dbReference type="OrthoDB" id="9804442at2"/>
<feature type="domain" description="Nudix hydrolase" evidence="1">
    <location>
        <begin position="28"/>
        <end position="159"/>
    </location>
</feature>
<dbReference type="SUPFAM" id="SSF55811">
    <property type="entry name" value="Nudix"/>
    <property type="match status" value="1"/>
</dbReference>
<dbReference type="Gene3D" id="3.90.79.10">
    <property type="entry name" value="Nucleoside Triphosphate Pyrophosphohydrolase"/>
    <property type="match status" value="1"/>
</dbReference>
<accession>A0A5J6SMF6</accession>
<name>A0A5J6SMF6_9BACI</name>
<dbReference type="PROSITE" id="PS51462">
    <property type="entry name" value="NUDIX"/>
    <property type="match status" value="1"/>
</dbReference>
<gene>
    <name evidence="2" type="ORF">PB01_09930</name>
</gene>
<dbReference type="KEGG" id="psyo:PB01_09930"/>
<dbReference type="EMBL" id="CP031223">
    <property type="protein sequence ID" value="QFF99121.1"/>
    <property type="molecule type" value="Genomic_DNA"/>
</dbReference>
<dbReference type="RefSeq" id="WP_151700051.1">
    <property type="nucleotide sequence ID" value="NZ_CP031223.1"/>
</dbReference>
<dbReference type="InterPro" id="IPR000086">
    <property type="entry name" value="NUDIX_hydrolase_dom"/>
</dbReference>
<protein>
    <submittedName>
        <fullName evidence="2">NUDIX domain-containing protein</fullName>
    </submittedName>
</protein>
<reference evidence="2 3" key="1">
    <citation type="submission" date="2018-07" db="EMBL/GenBank/DDBJ databases">
        <title>Complete genome sequence of Psychrobacillus sp. PB01, isolated from iceberg, and comparative genome analysis of Psychrobacillus strains.</title>
        <authorList>
            <person name="Lee P.C."/>
        </authorList>
    </citation>
    <scope>NUCLEOTIDE SEQUENCE [LARGE SCALE GENOMIC DNA]</scope>
    <source>
        <strain evidence="2 3">PB01</strain>
    </source>
</reference>
<evidence type="ECO:0000313" key="3">
    <source>
        <dbReference type="Proteomes" id="UP000325517"/>
    </source>
</evidence>